<feature type="transmembrane region" description="Helical" evidence="8">
    <location>
        <begin position="313"/>
        <end position="331"/>
    </location>
</feature>
<dbReference type="PANTHER" id="PTHR30460">
    <property type="entry name" value="MODERATE CONDUCTANCE MECHANOSENSITIVE CHANNEL YBIO"/>
    <property type="match status" value="1"/>
</dbReference>
<dbReference type="Pfam" id="PF21082">
    <property type="entry name" value="MS_channel_3rd"/>
    <property type="match status" value="1"/>
</dbReference>
<dbReference type="InterPro" id="IPR045276">
    <property type="entry name" value="YbiO_bact"/>
</dbReference>
<dbReference type="InterPro" id="IPR011066">
    <property type="entry name" value="MscS_channel_C_sf"/>
</dbReference>
<comment type="similarity">
    <text evidence="2">Belongs to the MscS (TC 1.A.23) family.</text>
</comment>
<dbReference type="InterPro" id="IPR049278">
    <property type="entry name" value="MS_channel_C"/>
</dbReference>
<dbReference type="GO" id="GO:0008381">
    <property type="term" value="F:mechanosensitive monoatomic ion channel activity"/>
    <property type="evidence" value="ECO:0007669"/>
    <property type="project" value="InterPro"/>
</dbReference>
<evidence type="ECO:0000313" key="13">
    <source>
        <dbReference type="Proteomes" id="UP000193077"/>
    </source>
</evidence>
<evidence type="ECO:0000256" key="6">
    <source>
        <dbReference type="ARBA" id="ARBA00023136"/>
    </source>
</evidence>
<accession>A0A1Y5SQD7</accession>
<evidence type="ECO:0000256" key="1">
    <source>
        <dbReference type="ARBA" id="ARBA00004651"/>
    </source>
</evidence>
<feature type="transmembrane region" description="Helical" evidence="8">
    <location>
        <begin position="277"/>
        <end position="298"/>
    </location>
</feature>
<dbReference type="Pfam" id="PF00924">
    <property type="entry name" value="MS_channel_2nd"/>
    <property type="match status" value="1"/>
</dbReference>
<keyword evidence="4 8" id="KW-0812">Transmembrane</keyword>
<dbReference type="InterPro" id="IPR011014">
    <property type="entry name" value="MscS_channel_TM-2"/>
</dbReference>
<name>A0A1Y5SQD7_9RHOB</name>
<feature type="domain" description="Mechanosensitive ion channel MscS C-terminal" evidence="11">
    <location>
        <begin position="556"/>
        <end position="640"/>
    </location>
</feature>
<evidence type="ECO:0000259" key="10">
    <source>
        <dbReference type="Pfam" id="PF00924"/>
    </source>
</evidence>
<feature type="transmembrane region" description="Helical" evidence="8">
    <location>
        <begin position="83"/>
        <end position="101"/>
    </location>
</feature>
<dbReference type="RefSeq" id="WP_133057644.1">
    <property type="nucleotide sequence ID" value="NZ_FWFO01000001.1"/>
</dbReference>
<sequence>MPRAIFPSIAALFVTLPLPKSAGAQEAAPPPFLVEVDFEGAAQILWTAGVRLQDVVVAMRQSPAAVTDLIRDLGQFGFEPVKALWLCVLFTAIAILAELGIRRMLRPFLSTAAQTTPQSHTQRGLTRLLAEAGAIGCFALVATVPLMMALGRDPVALALLLTLGPAVLAVRVVEAVFRRLAEPFTTDADSRWLDMNDHDAARFYFSFVGLTALSAFFYFSVRLLQQGGLVADVVVGFTLLTRTFLAATLIAAFFANQGGVSALIRKRRSGLDRGPRWQALAGVWHKLASAYVVLSWLWTSVLVLVESPDADRASILSFLVLMGSLIAALSLDGWIYRDEKQEDFELSVFKEVSLRVGGQAVVGASLVLLIYIWLPTWDDLPLLATGSAPREVFVQILVTLFLAHFVWMLFVVSTRRLAGTTVDDPHQPQTRVETLLPLVRTVIFFGLISVTTVIIMSALGVDLLPLFAGASIFGLAIGLGSQTLVRDVISGLFFLFDDAFRVGEYVDLGLAMGTVEKVSTRSMRLRHHLGTVHTIPYGEIKTVANLSRDWVIYPVEFRVPFDVDPNDLRKKIKALGKKLAQNPDYGHKFTAPLKCQGIVGMEDATMMVRCKFMTNPGDQFELRRIVYDELRELMRNEGISLAAREVRVSSGGKDPKQAAASTAVDFGGSDPL</sequence>
<gene>
    <name evidence="12" type="primary">ybiO_3</name>
    <name evidence="12" type="ORF">TRL7639_02220</name>
</gene>
<feature type="domain" description="Mechanosensitive ion channel MscS" evidence="10">
    <location>
        <begin position="483"/>
        <end position="548"/>
    </location>
</feature>
<feature type="transmembrane region" description="Helical" evidence="8">
    <location>
        <begin position="155"/>
        <end position="173"/>
    </location>
</feature>
<dbReference type="PANTHER" id="PTHR30460:SF0">
    <property type="entry name" value="MODERATE CONDUCTANCE MECHANOSENSITIVE CHANNEL YBIO"/>
    <property type="match status" value="1"/>
</dbReference>
<dbReference type="GO" id="GO:0005886">
    <property type="term" value="C:plasma membrane"/>
    <property type="evidence" value="ECO:0007669"/>
    <property type="project" value="UniProtKB-SubCell"/>
</dbReference>
<proteinExistence type="inferred from homology"/>
<dbReference type="Proteomes" id="UP000193077">
    <property type="component" value="Unassembled WGS sequence"/>
</dbReference>
<feature type="chain" id="PRO_5010989898" evidence="9">
    <location>
        <begin position="23"/>
        <end position="672"/>
    </location>
</feature>
<evidence type="ECO:0000256" key="2">
    <source>
        <dbReference type="ARBA" id="ARBA00008017"/>
    </source>
</evidence>
<dbReference type="InterPro" id="IPR010920">
    <property type="entry name" value="LSM_dom_sf"/>
</dbReference>
<dbReference type="SUPFAM" id="SSF82861">
    <property type="entry name" value="Mechanosensitive channel protein MscS (YggB), transmembrane region"/>
    <property type="match status" value="1"/>
</dbReference>
<keyword evidence="6 8" id="KW-0472">Membrane</keyword>
<feature type="transmembrane region" description="Helical" evidence="8">
    <location>
        <begin position="393"/>
        <end position="414"/>
    </location>
</feature>
<keyword evidence="9" id="KW-0732">Signal</keyword>
<evidence type="ECO:0000256" key="3">
    <source>
        <dbReference type="ARBA" id="ARBA00022475"/>
    </source>
</evidence>
<evidence type="ECO:0000313" key="12">
    <source>
        <dbReference type="EMBL" id="SLN42896.1"/>
    </source>
</evidence>
<dbReference type="Gene3D" id="2.30.30.60">
    <property type="match status" value="1"/>
</dbReference>
<dbReference type="OrthoDB" id="9814206at2"/>
<dbReference type="SUPFAM" id="SSF50182">
    <property type="entry name" value="Sm-like ribonucleoproteins"/>
    <property type="match status" value="1"/>
</dbReference>
<dbReference type="EMBL" id="FWFO01000001">
    <property type="protein sequence ID" value="SLN42896.1"/>
    <property type="molecule type" value="Genomic_DNA"/>
</dbReference>
<protein>
    <submittedName>
        <fullName evidence="12">Moderate conductance mechanosensitive channel YbiO</fullName>
    </submittedName>
</protein>
<evidence type="ECO:0000256" key="7">
    <source>
        <dbReference type="SAM" id="MobiDB-lite"/>
    </source>
</evidence>
<comment type="subcellular location">
    <subcellularLocation>
        <location evidence="1">Cell membrane</location>
        <topology evidence="1">Multi-pass membrane protein</topology>
    </subcellularLocation>
</comment>
<dbReference type="SUPFAM" id="SSF82689">
    <property type="entry name" value="Mechanosensitive channel protein MscS (YggB), C-terminal domain"/>
    <property type="match status" value="1"/>
</dbReference>
<dbReference type="AlphaFoldDB" id="A0A1Y5SQD7"/>
<dbReference type="Gene3D" id="1.10.287.1260">
    <property type="match status" value="1"/>
</dbReference>
<evidence type="ECO:0000259" key="11">
    <source>
        <dbReference type="Pfam" id="PF21082"/>
    </source>
</evidence>
<feature type="region of interest" description="Disordered" evidence="7">
    <location>
        <begin position="650"/>
        <end position="672"/>
    </location>
</feature>
<feature type="transmembrane region" description="Helical" evidence="8">
    <location>
        <begin position="352"/>
        <end position="373"/>
    </location>
</feature>
<keyword evidence="5 8" id="KW-1133">Transmembrane helix</keyword>
<organism evidence="12 13">
    <name type="scientific">Falsiruegeria litorea R37</name>
    <dbReference type="NCBI Taxonomy" id="1200284"/>
    <lineage>
        <taxon>Bacteria</taxon>
        <taxon>Pseudomonadati</taxon>
        <taxon>Pseudomonadota</taxon>
        <taxon>Alphaproteobacteria</taxon>
        <taxon>Rhodobacterales</taxon>
        <taxon>Roseobacteraceae</taxon>
        <taxon>Falsiruegeria</taxon>
    </lineage>
</organism>
<evidence type="ECO:0000256" key="9">
    <source>
        <dbReference type="SAM" id="SignalP"/>
    </source>
</evidence>
<dbReference type="Gene3D" id="3.30.70.100">
    <property type="match status" value="1"/>
</dbReference>
<dbReference type="InterPro" id="IPR023408">
    <property type="entry name" value="MscS_beta-dom_sf"/>
</dbReference>
<feature type="transmembrane region" description="Helical" evidence="8">
    <location>
        <begin position="233"/>
        <end position="256"/>
    </location>
</feature>
<feature type="signal peptide" evidence="9">
    <location>
        <begin position="1"/>
        <end position="22"/>
    </location>
</feature>
<evidence type="ECO:0000256" key="8">
    <source>
        <dbReference type="SAM" id="Phobius"/>
    </source>
</evidence>
<feature type="transmembrane region" description="Helical" evidence="8">
    <location>
        <begin position="435"/>
        <end position="460"/>
    </location>
</feature>
<reference evidence="12 13" key="1">
    <citation type="submission" date="2017-03" db="EMBL/GenBank/DDBJ databases">
        <authorList>
            <person name="Afonso C.L."/>
            <person name="Miller P.J."/>
            <person name="Scott M.A."/>
            <person name="Spackman E."/>
            <person name="Goraichik I."/>
            <person name="Dimitrov K.M."/>
            <person name="Suarez D.L."/>
            <person name="Swayne D.E."/>
        </authorList>
    </citation>
    <scope>NUCLEOTIDE SEQUENCE [LARGE SCALE GENOMIC DNA]</scope>
    <source>
        <strain evidence="12 13">CECT 7639</strain>
    </source>
</reference>
<evidence type="ECO:0000256" key="4">
    <source>
        <dbReference type="ARBA" id="ARBA00022692"/>
    </source>
</evidence>
<feature type="transmembrane region" description="Helical" evidence="8">
    <location>
        <begin position="128"/>
        <end position="149"/>
    </location>
</feature>
<feature type="transmembrane region" description="Helical" evidence="8">
    <location>
        <begin position="466"/>
        <end position="485"/>
    </location>
</feature>
<keyword evidence="3" id="KW-1003">Cell membrane</keyword>
<keyword evidence="13" id="KW-1185">Reference proteome</keyword>
<dbReference type="InterPro" id="IPR006685">
    <property type="entry name" value="MscS_channel_2nd"/>
</dbReference>
<feature type="transmembrane region" description="Helical" evidence="8">
    <location>
        <begin position="201"/>
        <end position="221"/>
    </location>
</feature>
<evidence type="ECO:0000256" key="5">
    <source>
        <dbReference type="ARBA" id="ARBA00022989"/>
    </source>
</evidence>